<dbReference type="RefSeq" id="WP_146749949.1">
    <property type="nucleotide sequence ID" value="NZ_CP043450.1"/>
</dbReference>
<evidence type="ECO:0000313" key="1">
    <source>
        <dbReference type="EMBL" id="QEM10602.1"/>
    </source>
</evidence>
<dbReference type="EMBL" id="CP043450">
    <property type="protein sequence ID" value="QEM10602.1"/>
    <property type="molecule type" value="Genomic_DNA"/>
</dbReference>
<dbReference type="Gene3D" id="2.60.40.1080">
    <property type="match status" value="1"/>
</dbReference>
<proteinExistence type="predicted"/>
<keyword evidence="2" id="KW-1185">Reference proteome</keyword>
<name>A0A5C1HXL3_9SPHI</name>
<dbReference type="Proteomes" id="UP000251402">
    <property type="component" value="Chromosome"/>
</dbReference>
<reference evidence="1" key="1">
    <citation type="submission" date="2019-08" db="EMBL/GenBank/DDBJ databases">
        <title>Comparative genome analysis confer to the adaptation heavy metal polluted environment.</title>
        <authorList>
            <person name="Li Y."/>
        </authorList>
    </citation>
    <scope>NUCLEOTIDE SEQUENCE [LARGE SCALE GENOMIC DNA]</scope>
    <source>
        <strain evidence="1">P1</strain>
    </source>
</reference>
<dbReference type="KEGG" id="mrub:DEO27_011415"/>
<sequence length="538" mass="56533">MPVAAVIIGPDSVAEGESADYSLIATFSDGSSRDLTADYSFSCPDGTFSGNHFTVSKNDTPQDTRQTTITAKRKGAPDVFRQITIEDTSPIVIVSRTISGPSSVDEGATATYQVIATMSDGTTQNITAGYTFSATEGVFSGNVYYAEPNYNAGDTRSVTITASKAGDTDLSKQIIVNDTTQTPLPAGVLTVDLFSDTSLDVIGLIANSEVSVAHMAAYSGNNIVPLTAAANAYILASDLIAQPVLNWRLEFNLEKLVADYPAVTEFVMDIRGRSAAAAPITGAFGTKSYGAVMVLNGSSGSYIPSSTGGVSTAPIQNFTSKVAGGANGDHSEAVLPSIIELTYHVATRTVTYKTPDTAGIDNFDFMAVSYNWNTTDGTDLDILVGYENNGTPVDNIYVGYGNANATVPPNTVPASDAYLWWGLDSQTFNTTAEGVLIGIRSFLAAYPASPAIVEIGLYAVWYGQPQTGNFTLSLKTYLGGSMSLDGTEFVNTGGTPVSSNSFDLTTMVSNHDHNPGTAFKVGSLKYNKNTQTAIIQLG</sequence>
<gene>
    <name evidence="1" type="ORF">DEO27_011415</name>
</gene>
<dbReference type="AlphaFoldDB" id="A0A5C1HXL3"/>
<accession>A0A5C1HXL3</accession>
<organism evidence="1 2">
    <name type="scientific">Mucilaginibacter rubeus</name>
    <dbReference type="NCBI Taxonomy" id="2027860"/>
    <lineage>
        <taxon>Bacteria</taxon>
        <taxon>Pseudomonadati</taxon>
        <taxon>Bacteroidota</taxon>
        <taxon>Sphingobacteriia</taxon>
        <taxon>Sphingobacteriales</taxon>
        <taxon>Sphingobacteriaceae</taxon>
        <taxon>Mucilaginibacter</taxon>
    </lineage>
</organism>
<dbReference type="OrthoDB" id="1325302at2"/>
<evidence type="ECO:0000313" key="2">
    <source>
        <dbReference type="Proteomes" id="UP000251402"/>
    </source>
</evidence>
<protein>
    <submittedName>
        <fullName evidence="1">Uncharacterized protein</fullName>
    </submittedName>
</protein>